<dbReference type="PANTHER" id="PTHR30472">
    <property type="entry name" value="FERRIC ENTEROBACTIN TRANSPORT SYSTEM PERMEASE PROTEIN"/>
    <property type="match status" value="1"/>
</dbReference>
<reference evidence="10 11" key="1">
    <citation type="submission" date="2023-09" db="EMBL/GenBank/DDBJ databases">
        <title>Description of three actinobacteria isolated from air of manufacturing shop in a pharmaceutical factory.</title>
        <authorList>
            <person name="Zhang D.-F."/>
        </authorList>
    </citation>
    <scope>NUCLEOTIDE SEQUENCE [LARGE SCALE GENOMIC DNA]</scope>
    <source>
        <strain evidence="10 11">LY-0111</strain>
    </source>
</reference>
<name>A0ABU2DP65_9MICC</name>
<feature type="signal peptide" evidence="9">
    <location>
        <begin position="1"/>
        <end position="25"/>
    </location>
</feature>
<dbReference type="EMBL" id="JAVKGR010000001">
    <property type="protein sequence ID" value="MDR8018297.1"/>
    <property type="molecule type" value="Genomic_DNA"/>
</dbReference>
<keyword evidence="11" id="KW-1185">Reference proteome</keyword>
<evidence type="ECO:0000256" key="4">
    <source>
        <dbReference type="ARBA" id="ARBA00022475"/>
    </source>
</evidence>
<feature type="transmembrane region" description="Helical" evidence="8">
    <location>
        <begin position="145"/>
        <end position="166"/>
    </location>
</feature>
<evidence type="ECO:0000313" key="11">
    <source>
        <dbReference type="Proteomes" id="UP001251870"/>
    </source>
</evidence>
<feature type="chain" id="PRO_5046314684" evidence="9">
    <location>
        <begin position="26"/>
        <end position="328"/>
    </location>
</feature>
<protein>
    <submittedName>
        <fullName evidence="10">Iron ABC transporter permease</fullName>
    </submittedName>
</protein>
<comment type="caution">
    <text evidence="10">The sequence shown here is derived from an EMBL/GenBank/DDBJ whole genome shotgun (WGS) entry which is preliminary data.</text>
</comment>
<comment type="subcellular location">
    <subcellularLocation>
        <location evidence="1">Cell membrane</location>
        <topology evidence="1">Multi-pass membrane protein</topology>
    </subcellularLocation>
</comment>
<feature type="transmembrane region" description="Helical" evidence="8">
    <location>
        <begin position="114"/>
        <end position="133"/>
    </location>
</feature>
<accession>A0ABU2DP65</accession>
<dbReference type="Proteomes" id="UP001251870">
    <property type="component" value="Unassembled WGS sequence"/>
</dbReference>
<dbReference type="Pfam" id="PF01032">
    <property type="entry name" value="FecCD"/>
    <property type="match status" value="1"/>
</dbReference>
<feature type="transmembrane region" description="Helical" evidence="8">
    <location>
        <begin position="87"/>
        <end position="107"/>
    </location>
</feature>
<keyword evidence="6 8" id="KW-1133">Transmembrane helix</keyword>
<keyword evidence="5 8" id="KW-0812">Transmembrane</keyword>
<dbReference type="PANTHER" id="PTHR30472:SF1">
    <property type="entry name" value="FE(3+) DICITRATE TRANSPORT SYSTEM PERMEASE PROTEIN FECC-RELATED"/>
    <property type="match status" value="1"/>
</dbReference>
<feature type="transmembrane region" description="Helical" evidence="8">
    <location>
        <begin position="187"/>
        <end position="211"/>
    </location>
</feature>
<keyword evidence="7 8" id="KW-0472">Membrane</keyword>
<keyword evidence="4" id="KW-1003">Cell membrane</keyword>
<organism evidence="10 11">
    <name type="scientific">Nesterenkonia aerolata</name>
    <dbReference type="NCBI Taxonomy" id="3074079"/>
    <lineage>
        <taxon>Bacteria</taxon>
        <taxon>Bacillati</taxon>
        <taxon>Actinomycetota</taxon>
        <taxon>Actinomycetes</taxon>
        <taxon>Micrococcales</taxon>
        <taxon>Micrococcaceae</taxon>
        <taxon>Nesterenkonia</taxon>
    </lineage>
</organism>
<evidence type="ECO:0000256" key="1">
    <source>
        <dbReference type="ARBA" id="ARBA00004651"/>
    </source>
</evidence>
<feature type="transmembrane region" description="Helical" evidence="8">
    <location>
        <begin position="231"/>
        <end position="264"/>
    </location>
</feature>
<dbReference type="SUPFAM" id="SSF81345">
    <property type="entry name" value="ABC transporter involved in vitamin B12 uptake, BtuC"/>
    <property type="match status" value="1"/>
</dbReference>
<evidence type="ECO:0000256" key="6">
    <source>
        <dbReference type="ARBA" id="ARBA00022989"/>
    </source>
</evidence>
<feature type="transmembrane region" description="Helical" evidence="8">
    <location>
        <begin position="303"/>
        <end position="321"/>
    </location>
</feature>
<gene>
    <name evidence="10" type="ORF">RIL96_01775</name>
</gene>
<dbReference type="InterPro" id="IPR037294">
    <property type="entry name" value="ABC_BtuC-like"/>
</dbReference>
<evidence type="ECO:0000313" key="10">
    <source>
        <dbReference type="EMBL" id="MDR8018297.1"/>
    </source>
</evidence>
<keyword evidence="9" id="KW-0732">Signal</keyword>
<evidence type="ECO:0000256" key="7">
    <source>
        <dbReference type="ARBA" id="ARBA00023136"/>
    </source>
</evidence>
<dbReference type="RefSeq" id="WP_310547276.1">
    <property type="nucleotide sequence ID" value="NZ_JAVKGR010000001.1"/>
</dbReference>
<evidence type="ECO:0000256" key="9">
    <source>
        <dbReference type="SAM" id="SignalP"/>
    </source>
</evidence>
<evidence type="ECO:0000256" key="3">
    <source>
        <dbReference type="ARBA" id="ARBA00022448"/>
    </source>
</evidence>
<sequence>MRPWAVPLLSLLLLAAAAAASIAFGARENELAAVVEVLRGGGDAHLQEVIAARWPRTVLGATVGAALAVSGVIIQGLTRNPLGEPGLLGVTAGASAAVVTATAFLGISAGVGTATVWIALPGALLVVVVVYVLGRPSGSPSVVPLVLAGAVASAVLGAYIQAMVLTRPEVFDSYRHWVVGSLAGARFETLWAVLPAVLLGLLLAGVLAPGLNTLALGDDVALSLGAPVTAIRAGGILAATLLAAAATAAVGPIVFVGLAVPHLVRAMVGGDHRHQIPTAVLLGAALLLGSDVVARVIARPEELMVGVVTAFIGAPFLLVAVRRGRAGA</sequence>
<evidence type="ECO:0000256" key="2">
    <source>
        <dbReference type="ARBA" id="ARBA00007935"/>
    </source>
</evidence>
<proteinExistence type="inferred from homology"/>
<evidence type="ECO:0000256" key="8">
    <source>
        <dbReference type="SAM" id="Phobius"/>
    </source>
</evidence>
<dbReference type="InterPro" id="IPR000522">
    <property type="entry name" value="ABC_transptr_permease_BtuC"/>
</dbReference>
<keyword evidence="3" id="KW-0813">Transport</keyword>
<comment type="similarity">
    <text evidence="2">Belongs to the binding-protein-dependent transport system permease family. FecCD subfamily.</text>
</comment>
<feature type="transmembrane region" description="Helical" evidence="8">
    <location>
        <begin position="276"/>
        <end position="297"/>
    </location>
</feature>
<dbReference type="CDD" id="cd06550">
    <property type="entry name" value="TM_ABC_iron-siderophores_like"/>
    <property type="match status" value="1"/>
</dbReference>
<evidence type="ECO:0000256" key="5">
    <source>
        <dbReference type="ARBA" id="ARBA00022692"/>
    </source>
</evidence>
<dbReference type="Gene3D" id="1.10.3470.10">
    <property type="entry name" value="ABC transporter involved in vitamin B12 uptake, BtuC"/>
    <property type="match status" value="1"/>
</dbReference>